<protein>
    <submittedName>
        <fullName evidence="2">Uncharacterized protein</fullName>
    </submittedName>
</protein>
<evidence type="ECO:0000313" key="2">
    <source>
        <dbReference type="EMBL" id="EAP72635.1"/>
    </source>
</evidence>
<feature type="region of interest" description="Disordered" evidence="1">
    <location>
        <begin position="47"/>
        <end position="122"/>
    </location>
</feature>
<dbReference type="EMBL" id="AAKL01000026">
    <property type="protein sequence ID" value="EAP72635.1"/>
    <property type="molecule type" value="Genomic_DNA"/>
</dbReference>
<reference evidence="2 3" key="1">
    <citation type="journal article" date="2006" name="Mol. Plant Microbe Interact.">
        <title>Identification of open reading frames unique to a select agent: Ralstonia solanacearum race 3 biovar 2.</title>
        <authorList>
            <person name="Gabriel D.W."/>
            <person name="Allen C."/>
            <person name="Schell M."/>
            <person name="Denny T.P."/>
            <person name="Greenberg J.T."/>
            <person name="Duan Y.P."/>
            <person name="Flores-Cruz Z."/>
            <person name="Huang Q."/>
            <person name="Clifford J.M."/>
            <person name="Presting G."/>
            <person name="Gonzalez E.T."/>
            <person name="Reddy J."/>
            <person name="Elphinstone J."/>
            <person name="Swanson J."/>
            <person name="Yao J."/>
            <person name="Mulholland V."/>
            <person name="Liu L."/>
            <person name="Farmerie W."/>
            <person name="Patnaikuni M."/>
            <person name="Balogh B."/>
            <person name="Norman D."/>
            <person name="Alvarez A."/>
            <person name="Castillo J.A."/>
            <person name="Jones J."/>
            <person name="Saddler G."/>
            <person name="Walunas T."/>
            <person name="Zhukov A."/>
            <person name="Mikhailova N."/>
        </authorList>
    </citation>
    <scope>NUCLEOTIDE SEQUENCE [LARGE SCALE GENOMIC DNA]</scope>
    <source>
        <strain evidence="2 3">UW551</strain>
    </source>
</reference>
<evidence type="ECO:0000256" key="1">
    <source>
        <dbReference type="SAM" id="MobiDB-lite"/>
    </source>
</evidence>
<feature type="region of interest" description="Disordered" evidence="1">
    <location>
        <begin position="1"/>
        <end position="30"/>
    </location>
</feature>
<dbReference type="AlphaFoldDB" id="A0AB33VF29"/>
<dbReference type="Proteomes" id="UP000005933">
    <property type="component" value="Unassembled WGS sequence"/>
</dbReference>
<comment type="caution">
    <text evidence="2">The sequence shown here is derived from an EMBL/GenBank/DDBJ whole genome shotgun (WGS) entry which is preliminary data.</text>
</comment>
<name>A0AB33VF29_RALSU</name>
<accession>A0AB33VF29</accession>
<feature type="compositionally biased region" description="Basic residues" evidence="1">
    <location>
        <begin position="65"/>
        <end position="77"/>
    </location>
</feature>
<gene>
    <name evidence="2" type="ORF">RRSL_02444</name>
</gene>
<proteinExistence type="predicted"/>
<evidence type="ECO:0000313" key="3">
    <source>
        <dbReference type="Proteomes" id="UP000005933"/>
    </source>
</evidence>
<sequence length="122" mass="13397">MPCQRLLRPAHQPSASVSRMRTENRPLPESIACRPCPSGSAARCAAAWEQRQPQRPGCAPQGKRIPTRRPLQHHRWRPANDIGAIPAEQSESPSRETPAAPPGAPFHTISPPRFARMTTISA</sequence>
<organism evidence="2 3">
    <name type="scientific">Ralstonia solanacearum (strain UW551)</name>
    <dbReference type="NCBI Taxonomy" id="342110"/>
    <lineage>
        <taxon>Bacteria</taxon>
        <taxon>Pseudomonadati</taxon>
        <taxon>Pseudomonadota</taxon>
        <taxon>Betaproteobacteria</taxon>
        <taxon>Burkholderiales</taxon>
        <taxon>Burkholderiaceae</taxon>
        <taxon>Ralstonia</taxon>
        <taxon>Ralstonia solanacearum species complex</taxon>
    </lineage>
</organism>